<dbReference type="PANTHER" id="PTHR35372">
    <property type="entry name" value="ATP BINDING PROTEIN-RELATED"/>
    <property type="match status" value="1"/>
</dbReference>
<dbReference type="OrthoDB" id="238910at2157"/>
<gene>
    <name evidence="8" type="ordered locus">Htur_5275</name>
</gene>
<reference evidence="8 9" key="1">
    <citation type="journal article" date="2010" name="Stand. Genomic Sci.">
        <title>Complete genome sequence of Haloterrigena turkmenica type strain (4k).</title>
        <authorList>
            <person name="Saunders E."/>
            <person name="Tindall B.J."/>
            <person name="Fahnrich R."/>
            <person name="Lapidus A."/>
            <person name="Copeland A."/>
            <person name="Del Rio T.G."/>
            <person name="Lucas S."/>
            <person name="Chen F."/>
            <person name="Tice H."/>
            <person name="Cheng J.F."/>
            <person name="Han C."/>
            <person name="Detter J.C."/>
            <person name="Bruce D."/>
            <person name="Goodwin L."/>
            <person name="Chain P."/>
            <person name="Pitluck S."/>
            <person name="Pati A."/>
            <person name="Ivanova N."/>
            <person name="Mavromatis K."/>
            <person name="Chen A."/>
            <person name="Palaniappan K."/>
            <person name="Land M."/>
            <person name="Hauser L."/>
            <person name="Chang Y.J."/>
            <person name="Jeffries C.D."/>
            <person name="Brettin T."/>
            <person name="Rohde M."/>
            <person name="Goker M."/>
            <person name="Bristow J."/>
            <person name="Eisen J.A."/>
            <person name="Markowitz V."/>
            <person name="Hugenholtz P."/>
            <person name="Klenk H.P."/>
            <person name="Kyrpides N.C."/>
        </authorList>
    </citation>
    <scope>NUCLEOTIDE SEQUENCE [LARGE SCALE GENOMIC DNA]</scope>
    <source>
        <strain evidence="9">ATCC 51198 / DSM 5511 / JCM 9101 / NCIMB 13204 / VKM B-1734 / 4k</strain>
    </source>
</reference>
<dbReference type="GeneID" id="8745923"/>
<keyword evidence="3" id="KW-0347">Helicase</keyword>
<dbReference type="HOGENOM" id="CLU_262694_0_0_2"/>
<feature type="region of interest" description="Disordered" evidence="6">
    <location>
        <begin position="1141"/>
        <end position="1227"/>
    </location>
</feature>
<dbReference type="InterPro" id="IPR006500">
    <property type="entry name" value="Helicase_put_C_phage/plasmid"/>
</dbReference>
<dbReference type="Pfam" id="PF19263">
    <property type="entry name" value="DUF5906"/>
    <property type="match status" value="1"/>
</dbReference>
<keyword evidence="9" id="KW-1185">Reference proteome</keyword>
<keyword evidence="2" id="KW-0378">Hydrolase</keyword>
<dbReference type="PROSITE" id="PS51206">
    <property type="entry name" value="SF3_HELICASE_1"/>
    <property type="match status" value="1"/>
</dbReference>
<dbReference type="PANTHER" id="PTHR35372:SF2">
    <property type="entry name" value="SF3 HELICASE DOMAIN-CONTAINING PROTEIN"/>
    <property type="match status" value="1"/>
</dbReference>
<feature type="domain" description="SF3 helicase" evidence="7">
    <location>
        <begin position="733"/>
        <end position="889"/>
    </location>
</feature>
<evidence type="ECO:0000256" key="4">
    <source>
        <dbReference type="ARBA" id="ARBA00022840"/>
    </source>
</evidence>
<dbReference type="Pfam" id="PF03288">
    <property type="entry name" value="Pox_D5"/>
    <property type="match status" value="1"/>
</dbReference>
<evidence type="ECO:0000313" key="8">
    <source>
        <dbReference type="EMBL" id="ADB64003.1"/>
    </source>
</evidence>
<evidence type="ECO:0000313" key="9">
    <source>
        <dbReference type="Proteomes" id="UP000001903"/>
    </source>
</evidence>
<dbReference type="Proteomes" id="UP000001903">
    <property type="component" value="Plasmid pHTUR06"/>
</dbReference>
<keyword evidence="1" id="KW-0547">Nucleotide-binding</keyword>
<feature type="compositionally biased region" description="Acidic residues" evidence="6">
    <location>
        <begin position="1172"/>
        <end position="1188"/>
    </location>
</feature>
<keyword evidence="4" id="KW-0067">ATP-binding</keyword>
<evidence type="ECO:0000259" key="7">
    <source>
        <dbReference type="PROSITE" id="PS51206"/>
    </source>
</evidence>
<dbReference type="GO" id="GO:0016787">
    <property type="term" value="F:hydrolase activity"/>
    <property type="evidence" value="ECO:0007669"/>
    <property type="project" value="UniProtKB-KW"/>
</dbReference>
<sequence length="1285" mass="143254">MSDLSPSEVRDHYRKASSVFDKLGDVANNPTLVKNDHYGWYIKRDNDNVDELEEGWTQRGRVATADDYPEIVDRISRSLYAITTYKKPDAVARERPCRYNSDDGVTEWMGDETPMPEWGDVVALPAWGDIDLADELKGERETLSAEKRETVERTLDAYIGEFAALYGGNRDAIMALDSVGGAYIFGPPEATIPIARLFKDDENASARVFEELNDRINDYLREAEQRVNDRVTGASDVITPDWVNNANRAYKAPLSIHSSHDAVVTPIDTENVEYTYTPIDAVGETTISTAVEWAEQYTAVEYTELAAELVETLWPDLYDEQSNATWKDVLEFWVEKEREREKAEQRRREKAERERAKRLQELETTVTGQDVTPHKTDVYAALDNVDTAEIVRHYACDAWGTGDSTGSNKTEFNPSWRQSTSGSSCYVDHSSNTFGDPGDGGGGYAAKAMALGEGIITDASADIRGEKWAKAVDALRSKAGENIPVWIPGKGSLKADGGEYEQTPHWAVVKAAVTLDVCDPANLEERESDDGGTYTGLPDKETYNATLDALEEHGVEHARERYVTEKRVNAGAVTWGQIRDLYSDPETPDKFARHAAVIKLCKENEYVTTRDTEEIYTYYDPDGVFERGGERDIDHTIQRELGPHYSQHEKREILGHIRARTYVDREEFNAEEIDADLVCLGNGVYDFDAGKLREHDPKYLFTQSIPWDYPENPESAECPAIEEFMDDITQREADKLTMYEFIGHALLPHYDYKAFMVLFGPGDNGKTTFYNVVEQLLGGQSNISAAEMAEIAENRFRAETVIGNYANIAAEMNARKIDDMGMIKKMTGGDTFQVEPKGKPAYEVQNTATMMFGCNEPPVLPERGRKIATRLYPIELPYEFKNDPSPNNPFEKQGRPQSELLAEITTESELQGLLVKAIEGAHRLIDRNGEFSLPETAEERMELYEQHSDPIKQFSVKCLENESGKRVAKDDVYNVYVEFCRETDAKVTSKSVFFKKLRQTTFSYSETRPRADGDGERKLYLDNATFADQAARYTDEVLFEYAETDTDTDEGSSEPLAVTDLEPGMHQEPVRAVVAEKLDAPDWLEGKGHIVDGEGAIMPYVIEGGDIFASVDEGDELVIRNVKVEEQNGVSTAVLSTITEVETASREENQDPLPSDGDKKKTAADGSGAYPEADETAETAERDDSDSDPAEHTRDGDDADTGSDAGGQALTTTELPPEDATGPLPNARRLRLILEENGDRLSKSDLYGRAADRFDMSPGNAETAVKKGCHHGILRDAGGGEIEKV</sequence>
<dbReference type="RefSeq" id="WP_012946242.1">
    <property type="nucleotide sequence ID" value="NC_013749.1"/>
</dbReference>
<organism evidence="8 9">
    <name type="scientific">Haloterrigena turkmenica (strain ATCC 51198 / DSM 5511 / JCM 9101 / NCIMB 13204 / VKM B-1734 / 4k)</name>
    <name type="common">Halococcus turkmenicus</name>
    <dbReference type="NCBI Taxonomy" id="543526"/>
    <lineage>
        <taxon>Archaea</taxon>
        <taxon>Methanobacteriati</taxon>
        <taxon>Methanobacteriota</taxon>
        <taxon>Stenosarchaea group</taxon>
        <taxon>Halobacteria</taxon>
        <taxon>Halobacteriales</taxon>
        <taxon>Natrialbaceae</taxon>
        <taxon>Haloterrigena</taxon>
    </lineage>
</organism>
<geneLocation type="plasmid" evidence="8 9">
    <name>pHTUR06</name>
</geneLocation>
<dbReference type="EMBL" id="CP001866">
    <property type="protein sequence ID" value="ADB64003.1"/>
    <property type="molecule type" value="Genomic_DNA"/>
</dbReference>
<dbReference type="Gene3D" id="3.40.50.300">
    <property type="entry name" value="P-loop containing nucleotide triphosphate hydrolases"/>
    <property type="match status" value="1"/>
</dbReference>
<dbReference type="InterPro" id="IPR004968">
    <property type="entry name" value="DNA_primase/NTPase_C"/>
</dbReference>
<evidence type="ECO:0000256" key="6">
    <source>
        <dbReference type="SAM" id="MobiDB-lite"/>
    </source>
</evidence>
<evidence type="ECO:0000256" key="2">
    <source>
        <dbReference type="ARBA" id="ARBA00022801"/>
    </source>
</evidence>
<dbReference type="InterPro" id="IPR014015">
    <property type="entry name" value="Helicase_SF3_DNA-vir"/>
</dbReference>
<keyword evidence="5" id="KW-0175">Coiled coil</keyword>
<proteinExistence type="predicted"/>
<dbReference type="InterPro" id="IPR014818">
    <property type="entry name" value="Phage/plasmid_primase_P4_C"/>
</dbReference>
<dbReference type="InterPro" id="IPR045455">
    <property type="entry name" value="NrS-1_pol-like_helicase"/>
</dbReference>
<dbReference type="GO" id="GO:0005524">
    <property type="term" value="F:ATP binding"/>
    <property type="evidence" value="ECO:0007669"/>
    <property type="project" value="UniProtKB-KW"/>
</dbReference>
<dbReference type="NCBIfam" id="TIGR01613">
    <property type="entry name" value="primase_Cterm"/>
    <property type="match status" value="1"/>
</dbReference>
<dbReference type="InterPro" id="IPR027417">
    <property type="entry name" value="P-loop_NTPase"/>
</dbReference>
<feature type="coiled-coil region" evidence="5">
    <location>
        <begin position="333"/>
        <end position="362"/>
    </location>
</feature>
<protein>
    <submittedName>
        <fullName evidence="8">Phage/plasmid primase, P4 family</fullName>
    </submittedName>
</protein>
<dbReference type="InterPro" id="IPR051620">
    <property type="entry name" value="ORF904-like_C"/>
</dbReference>
<evidence type="ECO:0000256" key="5">
    <source>
        <dbReference type="SAM" id="Coils"/>
    </source>
</evidence>
<keyword evidence="8" id="KW-0614">Plasmid</keyword>
<dbReference type="KEGG" id="htu:Htur_5275"/>
<dbReference type="Pfam" id="PF08706">
    <property type="entry name" value="D5_N"/>
    <property type="match status" value="1"/>
</dbReference>
<evidence type="ECO:0000256" key="1">
    <source>
        <dbReference type="ARBA" id="ARBA00022741"/>
    </source>
</evidence>
<evidence type="ECO:0000256" key="3">
    <source>
        <dbReference type="ARBA" id="ARBA00022806"/>
    </source>
</evidence>
<dbReference type="SUPFAM" id="SSF52540">
    <property type="entry name" value="P-loop containing nucleoside triphosphate hydrolases"/>
    <property type="match status" value="1"/>
</dbReference>
<name>D2S3Q6_HALTV</name>
<dbReference type="SMART" id="SM00885">
    <property type="entry name" value="D5_N"/>
    <property type="match status" value="1"/>
</dbReference>
<dbReference type="GO" id="GO:0004386">
    <property type="term" value="F:helicase activity"/>
    <property type="evidence" value="ECO:0007669"/>
    <property type="project" value="UniProtKB-KW"/>
</dbReference>
<accession>D2S3Q6</accession>